<evidence type="ECO:0000313" key="1">
    <source>
        <dbReference type="EMBL" id="CAG8495848.1"/>
    </source>
</evidence>
<reference evidence="1" key="1">
    <citation type="submission" date="2021-06" db="EMBL/GenBank/DDBJ databases">
        <authorList>
            <person name="Kallberg Y."/>
            <person name="Tangrot J."/>
            <person name="Rosling A."/>
        </authorList>
    </citation>
    <scope>NUCLEOTIDE SEQUENCE</scope>
    <source>
        <strain evidence="1">CL356</strain>
    </source>
</reference>
<sequence length="154" mass="17540">MESHEIGSDTFDSANASSPPPYFGSPAIAIQPVVTIHISDSHAYSPTDPNIPTTECLPPYSSIMKDLPPSYSVTNSIIDPFWIFEPLQPQERWSKPKSLYIYGYIFWPLWIAGSCYLFSSGLDNRYWAKRCLFNTVIFSLMFSYVIVIIIRLSR</sequence>
<dbReference type="EMBL" id="CAJVPT010003438">
    <property type="protein sequence ID" value="CAG8495848.1"/>
    <property type="molecule type" value="Genomic_DNA"/>
</dbReference>
<comment type="caution">
    <text evidence="1">The sequence shown here is derived from an EMBL/GenBank/DDBJ whole genome shotgun (WGS) entry which is preliminary data.</text>
</comment>
<organism evidence="1 2">
    <name type="scientific">Acaulospora colombiana</name>
    <dbReference type="NCBI Taxonomy" id="27376"/>
    <lineage>
        <taxon>Eukaryota</taxon>
        <taxon>Fungi</taxon>
        <taxon>Fungi incertae sedis</taxon>
        <taxon>Mucoromycota</taxon>
        <taxon>Glomeromycotina</taxon>
        <taxon>Glomeromycetes</taxon>
        <taxon>Diversisporales</taxon>
        <taxon>Acaulosporaceae</taxon>
        <taxon>Acaulospora</taxon>
    </lineage>
</organism>
<protein>
    <submittedName>
        <fullName evidence="1">10394_t:CDS:1</fullName>
    </submittedName>
</protein>
<accession>A0ACA9KWP7</accession>
<keyword evidence="2" id="KW-1185">Reference proteome</keyword>
<proteinExistence type="predicted"/>
<name>A0ACA9KWP7_9GLOM</name>
<dbReference type="Proteomes" id="UP000789525">
    <property type="component" value="Unassembled WGS sequence"/>
</dbReference>
<gene>
    <name evidence="1" type="ORF">ACOLOM_LOCUS2580</name>
</gene>
<evidence type="ECO:0000313" key="2">
    <source>
        <dbReference type="Proteomes" id="UP000789525"/>
    </source>
</evidence>